<organism evidence="1 2">
    <name type="scientific">Serinibacter salmoneus</name>
    <dbReference type="NCBI Taxonomy" id="556530"/>
    <lineage>
        <taxon>Bacteria</taxon>
        <taxon>Bacillati</taxon>
        <taxon>Actinomycetota</taxon>
        <taxon>Actinomycetes</taxon>
        <taxon>Micrococcales</taxon>
        <taxon>Beutenbergiaceae</taxon>
        <taxon>Serinibacter</taxon>
    </lineage>
</organism>
<evidence type="ECO:0000313" key="2">
    <source>
        <dbReference type="Proteomes" id="UP000224915"/>
    </source>
</evidence>
<dbReference type="AlphaFoldDB" id="A0A2A9D4T3"/>
<gene>
    <name evidence="1" type="ORF">ATL40_2891</name>
</gene>
<evidence type="ECO:0000313" key="1">
    <source>
        <dbReference type="EMBL" id="PFG21265.1"/>
    </source>
</evidence>
<proteinExistence type="predicted"/>
<dbReference type="Proteomes" id="UP000224915">
    <property type="component" value="Unassembled WGS sequence"/>
</dbReference>
<keyword evidence="2" id="KW-1185">Reference proteome</keyword>
<dbReference type="EMBL" id="PDJD01000001">
    <property type="protein sequence ID" value="PFG21265.1"/>
    <property type="molecule type" value="Genomic_DNA"/>
</dbReference>
<comment type="caution">
    <text evidence="1">The sequence shown here is derived from an EMBL/GenBank/DDBJ whole genome shotgun (WGS) entry which is preliminary data.</text>
</comment>
<accession>A0A2A9D4T3</accession>
<sequence length="113" mass="12629">MVPVVEALPLDFPFCYRPSMTSPSDKRVLRVFADYGASTPLWGAGLIEDLDALGLSLGLQQTLRETAEVFNDSVVPELGWKSEQRRHEYMRLLDESVKGLTAELGSRCTIIKE</sequence>
<reference evidence="1 2" key="1">
    <citation type="submission" date="2017-10" db="EMBL/GenBank/DDBJ databases">
        <title>Sequencing the genomes of 1000 actinobacteria strains.</title>
        <authorList>
            <person name="Klenk H.-P."/>
        </authorList>
    </citation>
    <scope>NUCLEOTIDE SEQUENCE [LARGE SCALE GENOMIC DNA]</scope>
    <source>
        <strain evidence="1 2">DSM 21801</strain>
    </source>
</reference>
<protein>
    <submittedName>
        <fullName evidence="1">Uncharacterized protein</fullName>
    </submittedName>
</protein>
<name>A0A2A9D4T3_9MICO</name>